<feature type="region of interest" description="Disordered" evidence="1">
    <location>
        <begin position="78"/>
        <end position="155"/>
    </location>
</feature>
<keyword evidence="3" id="KW-1185">Reference proteome</keyword>
<feature type="compositionally biased region" description="Polar residues" evidence="1">
    <location>
        <begin position="110"/>
        <end position="120"/>
    </location>
</feature>
<evidence type="ECO:0000256" key="1">
    <source>
        <dbReference type="SAM" id="MobiDB-lite"/>
    </source>
</evidence>
<protein>
    <submittedName>
        <fullName evidence="2">Uncharacterized protein</fullName>
    </submittedName>
</protein>
<evidence type="ECO:0000313" key="3">
    <source>
        <dbReference type="Proteomes" id="UP000634308"/>
    </source>
</evidence>
<organism evidence="2 3">
    <name type="scientific">Deinococcus seoulensis</name>
    <dbReference type="NCBI Taxonomy" id="1837379"/>
    <lineage>
        <taxon>Bacteria</taxon>
        <taxon>Thermotogati</taxon>
        <taxon>Deinococcota</taxon>
        <taxon>Deinococci</taxon>
        <taxon>Deinococcales</taxon>
        <taxon>Deinococcaceae</taxon>
        <taxon>Deinococcus</taxon>
    </lineage>
</organism>
<dbReference type="Proteomes" id="UP000634308">
    <property type="component" value="Unassembled WGS sequence"/>
</dbReference>
<feature type="region of interest" description="Disordered" evidence="1">
    <location>
        <begin position="1"/>
        <end position="61"/>
    </location>
</feature>
<sequence>MPKRPKTEPPTPPADGLTFPREVTITAKAHPHNGRTGMASGESARPPGSEEDMLRIEFPDGGSCYASLFDTTLTQDLKTLMKPRRTPTEAARAAKKKTKARVTNGGAAGNSRNPLQNPQAQEPLAESAKPAKTRKPREPGQICGAKGKRGGGPCRHPTGFRTDHLGAGRCYLHGGSTPAPTGRYSLVERPRLQALIEKFEADPDPLNLLPEVQLLRALLLDYISAL</sequence>
<evidence type="ECO:0000313" key="2">
    <source>
        <dbReference type="EMBL" id="GGR67409.1"/>
    </source>
</evidence>
<dbReference type="RefSeq" id="WP_189065989.1">
    <property type="nucleotide sequence ID" value="NZ_BMQM01000025.1"/>
</dbReference>
<reference evidence="3" key="1">
    <citation type="journal article" date="2019" name="Int. J. Syst. Evol. Microbiol.">
        <title>The Global Catalogue of Microorganisms (GCM) 10K type strain sequencing project: providing services to taxonomists for standard genome sequencing and annotation.</title>
        <authorList>
            <consortium name="The Broad Institute Genomics Platform"/>
            <consortium name="The Broad Institute Genome Sequencing Center for Infectious Disease"/>
            <person name="Wu L."/>
            <person name="Ma J."/>
        </authorList>
    </citation>
    <scope>NUCLEOTIDE SEQUENCE [LARGE SCALE GENOMIC DNA]</scope>
    <source>
        <strain evidence="3">JCM 31404</strain>
    </source>
</reference>
<dbReference type="EMBL" id="BMQM01000025">
    <property type="protein sequence ID" value="GGR67409.1"/>
    <property type="molecule type" value="Genomic_DNA"/>
</dbReference>
<gene>
    <name evidence="2" type="ORF">GCM10008959_32010</name>
</gene>
<comment type="caution">
    <text evidence="2">The sequence shown here is derived from an EMBL/GenBank/DDBJ whole genome shotgun (WGS) entry which is preliminary data.</text>
</comment>
<name>A0ABQ2RXV3_9DEIO</name>
<proteinExistence type="predicted"/>
<accession>A0ABQ2RXV3</accession>